<reference evidence="1 2" key="2">
    <citation type="journal article" date="2012" name="Proc. Natl. Acad. Sci. U.S.A.">
        <title>Antigenic diversity is generated by distinct evolutionary mechanisms in African trypanosome species.</title>
        <authorList>
            <person name="Jackson A.P."/>
            <person name="Berry A."/>
            <person name="Aslett M."/>
            <person name="Allison H.C."/>
            <person name="Burton P."/>
            <person name="Vavrova-Anderson J."/>
            <person name="Brown R."/>
            <person name="Browne H."/>
            <person name="Corton N."/>
            <person name="Hauser H."/>
            <person name="Gamble J."/>
            <person name="Gilderthorp R."/>
            <person name="Marcello L."/>
            <person name="McQuillan J."/>
            <person name="Otto T.D."/>
            <person name="Quail M.A."/>
            <person name="Sanders M.J."/>
            <person name="van Tonder A."/>
            <person name="Ginger M.L."/>
            <person name="Field M.C."/>
            <person name="Barry J.D."/>
            <person name="Hertz-Fowler C."/>
            <person name="Berriman M."/>
        </authorList>
    </citation>
    <scope>NUCLEOTIDE SEQUENCE [LARGE SCALE GENOMIC DNA]</scope>
    <source>
        <strain evidence="1 2">IL3000</strain>
    </source>
</reference>
<dbReference type="Proteomes" id="UP000000702">
    <property type="component" value="Unassembled WGS sequence"/>
</dbReference>
<sequence length="225" mass="24860">MWNDGTQGACGCLFRVGREVSVSSPKVERAGLRRVRGLKKKHAFTGTLRLTLWRVERIHVTRKSASHVRSSRCGHTFNGMGLCRKPHRNAIRLVDGNTSNILLLGPPRSHNTAKMCHKPRGSLLTSYCFSLSCQGLYCLGRTHFNRIRRSCSVQYHTPAISEPLRASAPHHRLAAAHTSRGSNFHPPNCASQHNLRHTLAPRGQRPFCFASGCAATASGTKFTGQ</sequence>
<evidence type="ECO:0000313" key="1">
    <source>
        <dbReference type="EMBL" id="CCD17011.1"/>
    </source>
</evidence>
<name>F9WI66_TRYCI</name>
<protein>
    <submittedName>
        <fullName evidence="1">WGS project CAEQ00000000 data, annotated contig 735</fullName>
    </submittedName>
</protein>
<dbReference type="AlphaFoldDB" id="F9WI66"/>
<gene>
    <name evidence="1" type="ORF">TCIL3000_0_18730</name>
</gene>
<proteinExistence type="predicted"/>
<reference evidence="2" key="1">
    <citation type="submission" date="2011-07" db="EMBL/GenBank/DDBJ databases">
        <title>Divergent evolution of antigenic variation in African trypanosomes.</title>
        <authorList>
            <person name="Jackson A.P."/>
            <person name="Berry A."/>
            <person name="Allison H.C."/>
            <person name="Burton P."/>
            <person name="Anderson J."/>
            <person name="Aslett M."/>
            <person name="Brown R."/>
            <person name="Corton N."/>
            <person name="Harris D."/>
            <person name="Hauser H."/>
            <person name="Gamble J."/>
            <person name="Gilderthorp R."/>
            <person name="McQuillan J."/>
            <person name="Quail M.A."/>
            <person name="Sanders M."/>
            <person name="Van Tonder A."/>
            <person name="Ginger M.L."/>
            <person name="Donelson J.E."/>
            <person name="Field M.C."/>
            <person name="Barry J.D."/>
            <person name="Berriman M."/>
            <person name="Hertz-Fowler C."/>
        </authorList>
    </citation>
    <scope>NUCLEOTIDE SEQUENCE [LARGE SCALE GENOMIC DNA]</scope>
    <source>
        <strain evidence="2">IL3000</strain>
    </source>
</reference>
<accession>F9WI66</accession>
<evidence type="ECO:0000313" key="2">
    <source>
        <dbReference type="Proteomes" id="UP000000702"/>
    </source>
</evidence>
<dbReference type="EMBL" id="CAEQ01002532">
    <property type="protein sequence ID" value="CCD17011.1"/>
    <property type="molecule type" value="Genomic_DNA"/>
</dbReference>
<dbReference type="VEuPathDB" id="TriTrypDB:TcIL3000_0_18730"/>
<keyword evidence="2" id="KW-1185">Reference proteome</keyword>
<comment type="caution">
    <text evidence="1">The sequence shown here is derived from an EMBL/GenBank/DDBJ whole genome shotgun (WGS) entry which is preliminary data.</text>
</comment>
<organism evidence="1 2">
    <name type="scientific">Trypanosoma congolense (strain IL3000)</name>
    <dbReference type="NCBI Taxonomy" id="1068625"/>
    <lineage>
        <taxon>Eukaryota</taxon>
        <taxon>Discoba</taxon>
        <taxon>Euglenozoa</taxon>
        <taxon>Kinetoplastea</taxon>
        <taxon>Metakinetoplastina</taxon>
        <taxon>Trypanosomatida</taxon>
        <taxon>Trypanosomatidae</taxon>
        <taxon>Trypanosoma</taxon>
        <taxon>Nannomonas</taxon>
    </lineage>
</organism>